<dbReference type="InterPro" id="IPR009279">
    <property type="entry name" value="Portal_Mu"/>
</dbReference>
<comment type="caution">
    <text evidence="2">The sequence shown here is derived from an EMBL/GenBank/DDBJ whole genome shotgun (WGS) entry which is preliminary data.</text>
</comment>
<sequence>QNSPFIGVERDLAGIPIIWVPPQMFNKDASADDKAALAAYKEIVTNLKRDEQEGMVFPNAYDSNGKRMYDVSLLSTGGNRQVNTDIIVDRYDRRMAMSVLADFLFIGHKNTGSFALIDNKTDIFVTAIASWLESISDVFNRFAIPKLWAMNGFPMDRLAKLVYGDIETPDLEKLGQYVSNLSGSGVNLFPNKKLENWLKRAAGMPVDTSIEEEGDEETEKPSDSNEGQTSSDGEPIHFHGYVVDDSGNGLTNSTSVGPDHVHKIFDGQVEESGKVPHTHVLK</sequence>
<reference evidence="2" key="1">
    <citation type="journal article" date="2014" name="Front. Microbiol.">
        <title>High frequency of phylogenetically diverse reductive dehalogenase-homologous genes in deep subseafloor sedimentary metagenomes.</title>
        <authorList>
            <person name="Kawai M."/>
            <person name="Futagami T."/>
            <person name="Toyoda A."/>
            <person name="Takaki Y."/>
            <person name="Nishi S."/>
            <person name="Hori S."/>
            <person name="Arai W."/>
            <person name="Tsubouchi T."/>
            <person name="Morono Y."/>
            <person name="Uchiyama I."/>
            <person name="Ito T."/>
            <person name="Fujiyama A."/>
            <person name="Inagaki F."/>
            <person name="Takami H."/>
        </authorList>
    </citation>
    <scope>NUCLEOTIDE SEQUENCE</scope>
    <source>
        <strain evidence="2">Expedition CK06-06</strain>
    </source>
</reference>
<protein>
    <submittedName>
        <fullName evidence="2">Uncharacterized protein</fullName>
    </submittedName>
</protein>
<accession>X0SA07</accession>
<feature type="non-terminal residue" evidence="2">
    <location>
        <position position="1"/>
    </location>
</feature>
<gene>
    <name evidence="2" type="ORF">S01H1_15976</name>
</gene>
<feature type="region of interest" description="Disordered" evidence="1">
    <location>
        <begin position="205"/>
        <end position="255"/>
    </location>
</feature>
<feature type="compositionally biased region" description="Acidic residues" evidence="1">
    <location>
        <begin position="209"/>
        <end position="218"/>
    </location>
</feature>
<evidence type="ECO:0000313" key="2">
    <source>
        <dbReference type="EMBL" id="GAF77854.1"/>
    </source>
</evidence>
<name>X0SA07_9ZZZZ</name>
<evidence type="ECO:0000256" key="1">
    <source>
        <dbReference type="SAM" id="MobiDB-lite"/>
    </source>
</evidence>
<proteinExistence type="predicted"/>
<dbReference type="AlphaFoldDB" id="X0SA07"/>
<dbReference type="EMBL" id="BARS01008373">
    <property type="protein sequence ID" value="GAF77854.1"/>
    <property type="molecule type" value="Genomic_DNA"/>
</dbReference>
<dbReference type="Pfam" id="PF06074">
    <property type="entry name" value="Portal_Mu"/>
    <property type="match status" value="1"/>
</dbReference>
<organism evidence="2">
    <name type="scientific">marine sediment metagenome</name>
    <dbReference type="NCBI Taxonomy" id="412755"/>
    <lineage>
        <taxon>unclassified sequences</taxon>
        <taxon>metagenomes</taxon>
        <taxon>ecological metagenomes</taxon>
    </lineage>
</organism>